<evidence type="ECO:0000256" key="1">
    <source>
        <dbReference type="SAM" id="SignalP"/>
    </source>
</evidence>
<sequence>MFNQFNYIITIVSVLINLTYAFKTDTTARSNYTALIECLEQQGHIPRFYLHDSGHMTIIPSNDTVAVNDIYAASQNCIKSSDFMYSVSVCDRVYDGDVVERTGYMRELITDPIEIVTNMMNNNGLTNVSIQLIKRGEGLVTVQHDITARDCANLQPMALLQQGHYLAYRTKPYVCVSLMIRA</sequence>
<evidence type="ECO:0000313" key="3">
    <source>
        <dbReference type="Proteomes" id="UP000501346"/>
    </source>
</evidence>
<reference evidence="2 3" key="1">
    <citation type="journal article" date="2019" name="BMC Genomics">
        <title>Chromosome level assembly and comparative genome analysis confirm lager-brewing yeasts originated from a single hybridization.</title>
        <authorList>
            <person name="Salazar A.N."/>
            <person name="Gorter de Vries A.R."/>
            <person name="van den Broek M."/>
            <person name="Brouwers N."/>
            <person name="de la Torre Cortes P."/>
            <person name="Kuijpers N.G.A."/>
            <person name="Daran J.G."/>
            <person name="Abeel T."/>
        </authorList>
    </citation>
    <scope>NUCLEOTIDE SEQUENCE [LARGE SCALE GENOMIC DNA]</scope>
    <source>
        <strain evidence="2 3">CBS 1483</strain>
    </source>
</reference>
<evidence type="ECO:0000313" key="2">
    <source>
        <dbReference type="EMBL" id="QID83381.1"/>
    </source>
</evidence>
<dbReference type="AlphaFoldDB" id="A0A6C1E332"/>
<name>A0A6C1E332_SACPS</name>
<dbReference type="Proteomes" id="UP000501346">
    <property type="component" value="Chromosome SeII-SeIV"/>
</dbReference>
<feature type="signal peptide" evidence="1">
    <location>
        <begin position="1"/>
        <end position="21"/>
    </location>
</feature>
<proteinExistence type="predicted"/>
<dbReference type="OrthoDB" id="10526033at2759"/>
<organism evidence="2 3">
    <name type="scientific">Saccharomyces pastorianus</name>
    <name type="common">Lager yeast</name>
    <name type="synonym">Saccharomyces cerevisiae x Saccharomyces eubayanus</name>
    <dbReference type="NCBI Taxonomy" id="27292"/>
    <lineage>
        <taxon>Eukaryota</taxon>
        <taxon>Fungi</taxon>
        <taxon>Dikarya</taxon>
        <taxon>Ascomycota</taxon>
        <taxon>Saccharomycotina</taxon>
        <taxon>Saccharomycetes</taxon>
        <taxon>Saccharomycetales</taxon>
        <taxon>Saccharomycetaceae</taxon>
        <taxon>Saccharomyces</taxon>
    </lineage>
</organism>
<keyword evidence="3" id="KW-1185">Reference proteome</keyword>
<gene>
    <name evidence="2" type="ORF">GRS66_005840</name>
</gene>
<accession>A0A6C1E332</accession>
<dbReference type="EMBL" id="CP048999">
    <property type="protein sequence ID" value="QID83381.1"/>
    <property type="molecule type" value="Genomic_DNA"/>
</dbReference>
<feature type="chain" id="PRO_5025639494" evidence="1">
    <location>
        <begin position="22"/>
        <end position="182"/>
    </location>
</feature>
<protein>
    <submittedName>
        <fullName evidence="2">Uncharacterized protein</fullName>
    </submittedName>
</protein>
<keyword evidence="1" id="KW-0732">Signal</keyword>